<sequence length="415" mass="45722">MTLLDINYVRSQFPVLADGYAYLDNAGGSAVLKPVAERISHYLLNHSVQLGASYQPSVQAGAKVLEARESVAQLINAYHPEECVMGGSTTHLLQILTRAIAPSIKPGDEIIVTHSDHEANIGPWQRLCEERGAVLRVWHVDAQTLELELADLDTLLCAKTRYVAMTHASNILGSVNPVAEVARRAHAVGAQLCVDAVAYAPHRLVDVQASGADYYVFSFYKVFGPHFAVLWGKRELLLELPSLNHFFIGAEVLPYKLQPGNLNYELSYGCIGISDYLLDIGRRIGAKGSPRELMQAAFDAFEIQEDLLAETLLAYLREAPAVRIIGKPRVTQGDRVPTISFVVEGVQSEAIVRRIDEARIGIRFGDFYARHLIEELGLAQQGGVVRVSIAHYNTVEEMTRLVACLAEAITELRHT</sequence>
<keyword evidence="4" id="KW-1185">Reference proteome</keyword>
<reference evidence="4" key="1">
    <citation type="submission" date="2016-10" db="EMBL/GenBank/DDBJ databases">
        <authorList>
            <person name="Varghese N."/>
            <person name="Submissions S."/>
        </authorList>
    </citation>
    <scope>NUCLEOTIDE SEQUENCE [LARGE SCALE GENOMIC DNA]</scope>
    <source>
        <strain evidence="4">LMG 24016</strain>
    </source>
</reference>
<dbReference type="Gene3D" id="3.90.1150.10">
    <property type="entry name" value="Aspartate Aminotransferase, domain 1"/>
    <property type="match status" value="1"/>
</dbReference>
<accession>A0A1I3JHX0</accession>
<feature type="domain" description="Aminotransferase class V" evidence="2">
    <location>
        <begin position="293"/>
        <end position="401"/>
    </location>
</feature>
<dbReference type="InterPro" id="IPR015422">
    <property type="entry name" value="PyrdxlP-dep_Trfase_small"/>
</dbReference>
<dbReference type="InterPro" id="IPR015424">
    <property type="entry name" value="PyrdxlP-dep_Trfase"/>
</dbReference>
<name>A0A1I3JHX0_9PSED</name>
<organism evidence="3 4">
    <name type="scientific">Pseudomonas guineae</name>
    <dbReference type="NCBI Taxonomy" id="425504"/>
    <lineage>
        <taxon>Bacteria</taxon>
        <taxon>Pseudomonadati</taxon>
        <taxon>Pseudomonadota</taxon>
        <taxon>Gammaproteobacteria</taxon>
        <taxon>Pseudomonadales</taxon>
        <taxon>Pseudomonadaceae</taxon>
        <taxon>Pseudomonas</taxon>
    </lineage>
</organism>
<evidence type="ECO:0000256" key="1">
    <source>
        <dbReference type="ARBA" id="ARBA00022898"/>
    </source>
</evidence>
<dbReference type="OrthoDB" id="7592443at2"/>
<dbReference type="NCBIfam" id="TIGR01976">
    <property type="entry name" value="am_tr_V_VC1184"/>
    <property type="match status" value="1"/>
</dbReference>
<dbReference type="Proteomes" id="UP000243606">
    <property type="component" value="Unassembled WGS sequence"/>
</dbReference>
<proteinExistence type="predicted"/>
<protein>
    <submittedName>
        <fullName evidence="3">Cysteine desulfurase family protein, VC1184 subfamily</fullName>
    </submittedName>
</protein>
<dbReference type="Gene3D" id="3.40.640.10">
    <property type="entry name" value="Type I PLP-dependent aspartate aminotransferase-like (Major domain)"/>
    <property type="match status" value="1"/>
</dbReference>
<dbReference type="EMBL" id="FOQL01000003">
    <property type="protein sequence ID" value="SFI59839.1"/>
    <property type="molecule type" value="Genomic_DNA"/>
</dbReference>
<dbReference type="InterPro" id="IPR011340">
    <property type="entry name" value="Cys_dSase-rel"/>
</dbReference>
<feature type="domain" description="Aminotransferase class V" evidence="2">
    <location>
        <begin position="22"/>
        <end position="243"/>
    </location>
</feature>
<evidence type="ECO:0000313" key="3">
    <source>
        <dbReference type="EMBL" id="SFI59839.1"/>
    </source>
</evidence>
<dbReference type="AlphaFoldDB" id="A0A1I3JHX0"/>
<gene>
    <name evidence="3" type="ORF">SAMN05216206_2509</name>
</gene>
<dbReference type="STRING" id="425504.SAMN05216206_2509"/>
<dbReference type="Pfam" id="PF00266">
    <property type="entry name" value="Aminotran_5"/>
    <property type="match status" value="2"/>
</dbReference>
<dbReference type="RefSeq" id="WP_090242411.1">
    <property type="nucleotide sequence ID" value="NZ_FOQL01000003.1"/>
</dbReference>
<dbReference type="PANTHER" id="PTHR43586">
    <property type="entry name" value="CYSTEINE DESULFURASE"/>
    <property type="match status" value="1"/>
</dbReference>
<keyword evidence="1" id="KW-0663">Pyridoxal phosphate</keyword>
<evidence type="ECO:0000313" key="4">
    <source>
        <dbReference type="Proteomes" id="UP000243606"/>
    </source>
</evidence>
<dbReference type="PANTHER" id="PTHR43586:SF21">
    <property type="entry name" value="PYRIDOXAL PHOSPHATE (PLP)-DEPENDENT ASPARTATE AMINOTRANSFERASE SUPERFAMILY"/>
    <property type="match status" value="1"/>
</dbReference>
<dbReference type="InterPro" id="IPR000192">
    <property type="entry name" value="Aminotrans_V_dom"/>
</dbReference>
<dbReference type="SUPFAM" id="SSF53383">
    <property type="entry name" value="PLP-dependent transferases"/>
    <property type="match status" value="1"/>
</dbReference>
<evidence type="ECO:0000259" key="2">
    <source>
        <dbReference type="Pfam" id="PF00266"/>
    </source>
</evidence>
<dbReference type="InterPro" id="IPR015421">
    <property type="entry name" value="PyrdxlP-dep_Trfase_major"/>
</dbReference>